<feature type="compositionally biased region" description="Low complexity" evidence="1">
    <location>
        <begin position="183"/>
        <end position="208"/>
    </location>
</feature>
<evidence type="ECO:0000256" key="1">
    <source>
        <dbReference type="SAM" id="MobiDB-lite"/>
    </source>
</evidence>
<dbReference type="GO" id="GO:0005248">
    <property type="term" value="F:voltage-gated sodium channel activity"/>
    <property type="evidence" value="ECO:0007669"/>
    <property type="project" value="TreeGrafter"/>
</dbReference>
<dbReference type="PANTHER" id="PTHR10037">
    <property type="entry name" value="VOLTAGE-GATED CATION CHANNEL CALCIUM AND SODIUM"/>
    <property type="match status" value="1"/>
</dbReference>
<dbReference type="AlphaFoldDB" id="A0A815H3R0"/>
<name>A0A815H3R0_9BILA</name>
<dbReference type="InterPro" id="IPR043203">
    <property type="entry name" value="VGCC_Ca_Na"/>
</dbReference>
<comment type="caution">
    <text evidence="2">The sequence shown here is derived from an EMBL/GenBank/DDBJ whole genome shotgun (WGS) entry which is preliminary data.</text>
</comment>
<feature type="region of interest" description="Disordered" evidence="1">
    <location>
        <begin position="175"/>
        <end position="219"/>
    </location>
</feature>
<dbReference type="GO" id="GO:0001518">
    <property type="term" value="C:voltage-gated sodium channel complex"/>
    <property type="evidence" value="ECO:0007669"/>
    <property type="project" value="TreeGrafter"/>
</dbReference>
<gene>
    <name evidence="2" type="ORF">IZO911_LOCUS36546</name>
    <name evidence="3" type="ORF">KXQ929_LOCUS33809</name>
</gene>
<proteinExistence type="predicted"/>
<dbReference type="GO" id="GO:0019228">
    <property type="term" value="P:neuronal action potential"/>
    <property type="evidence" value="ECO:0007669"/>
    <property type="project" value="TreeGrafter"/>
</dbReference>
<organism evidence="2 4">
    <name type="scientific">Adineta steineri</name>
    <dbReference type="NCBI Taxonomy" id="433720"/>
    <lineage>
        <taxon>Eukaryota</taxon>
        <taxon>Metazoa</taxon>
        <taxon>Spiralia</taxon>
        <taxon>Gnathifera</taxon>
        <taxon>Rotifera</taxon>
        <taxon>Eurotatoria</taxon>
        <taxon>Bdelloidea</taxon>
        <taxon>Adinetida</taxon>
        <taxon>Adinetidae</taxon>
        <taxon>Adineta</taxon>
    </lineage>
</organism>
<dbReference type="Proteomes" id="UP000663868">
    <property type="component" value="Unassembled WGS sequence"/>
</dbReference>
<accession>A0A815H3R0</accession>
<dbReference type="EMBL" id="CAJOBB010004424">
    <property type="protein sequence ID" value="CAF4088544.1"/>
    <property type="molecule type" value="Genomic_DNA"/>
</dbReference>
<dbReference type="EMBL" id="CAJNOE010000854">
    <property type="protein sequence ID" value="CAF1346836.1"/>
    <property type="molecule type" value="Genomic_DNA"/>
</dbReference>
<dbReference type="Gene3D" id="1.10.238.10">
    <property type="entry name" value="EF-hand"/>
    <property type="match status" value="1"/>
</dbReference>
<dbReference type="PANTHER" id="PTHR10037:SF288">
    <property type="entry name" value="SODIUM CHANNEL PROTEIN PARA"/>
    <property type="match status" value="1"/>
</dbReference>
<evidence type="ECO:0000313" key="3">
    <source>
        <dbReference type="EMBL" id="CAF4088544.1"/>
    </source>
</evidence>
<evidence type="ECO:0000313" key="2">
    <source>
        <dbReference type="EMBL" id="CAF1346836.1"/>
    </source>
</evidence>
<evidence type="ECO:0000313" key="4">
    <source>
        <dbReference type="Proteomes" id="UP000663860"/>
    </source>
</evidence>
<reference evidence="2" key="1">
    <citation type="submission" date="2021-02" db="EMBL/GenBank/DDBJ databases">
        <authorList>
            <person name="Nowell W R."/>
        </authorList>
    </citation>
    <scope>NUCLEOTIDE SEQUENCE</scope>
</reference>
<dbReference type="Proteomes" id="UP000663860">
    <property type="component" value="Unassembled WGS sequence"/>
</dbReference>
<dbReference type="GO" id="GO:0086010">
    <property type="term" value="P:membrane depolarization during action potential"/>
    <property type="evidence" value="ECO:0007669"/>
    <property type="project" value="TreeGrafter"/>
</dbReference>
<protein>
    <submittedName>
        <fullName evidence="2">Uncharacterized protein</fullName>
    </submittedName>
</protein>
<sequence>MFLCSISGISFFAYVRNSASPTDLFNCETFPNSMTILLQIYTTAGWLGLFQALKNDQQPDCDLTIKLSSNNEPPLRLSKLNQFLFVVMNLLICENDRMHCIDILNALTKIFLSKPDILGKNSERDDPSTDIKKDRRKVYYPVTTALEWQRETYLLKGNFQKERDDMSFTLNTLRRNQHDRESANSSTSSISSAPTDAPTSTSNTASNILHALPMPPPSN</sequence>